<accession>A0A1F6ARV3</accession>
<name>A0A1F6ARV3_9BACT</name>
<comment type="caution">
    <text evidence="2">The sequence shown here is derived from an EMBL/GenBank/DDBJ whole genome shotgun (WGS) entry which is preliminary data.</text>
</comment>
<protein>
    <submittedName>
        <fullName evidence="2">Uncharacterized protein</fullName>
    </submittedName>
</protein>
<gene>
    <name evidence="2" type="ORF">A2960_06500</name>
</gene>
<organism evidence="2 3">
    <name type="scientific">Candidatus Gottesmanbacteria bacterium RIFCSPLOWO2_01_FULL_39_12b</name>
    <dbReference type="NCBI Taxonomy" id="1798388"/>
    <lineage>
        <taxon>Bacteria</taxon>
        <taxon>Candidatus Gottesmaniibacteriota</taxon>
    </lineage>
</organism>
<keyword evidence="1" id="KW-0812">Transmembrane</keyword>
<proteinExistence type="predicted"/>
<dbReference type="EMBL" id="MFJR01000002">
    <property type="protein sequence ID" value="OGG27419.1"/>
    <property type="molecule type" value="Genomic_DNA"/>
</dbReference>
<sequence>MRYFSEIYGYLKKNRRLLLISILILSILIFLMIKNINSNPKPVPIVSTPTQPTEIIISPVPQNNPPFDQLVNPSITEAPYSGAHAEDNQKILESNPSLMTEAKLQGSVPLEFDGFILDYSYADDKFLVNLQPPYDESRTKFANWMKDNGLPSIDRFILIEQ</sequence>
<keyword evidence="1" id="KW-0472">Membrane</keyword>
<keyword evidence="1" id="KW-1133">Transmembrane helix</keyword>
<dbReference type="Proteomes" id="UP000176609">
    <property type="component" value="Unassembled WGS sequence"/>
</dbReference>
<evidence type="ECO:0000256" key="1">
    <source>
        <dbReference type="SAM" id="Phobius"/>
    </source>
</evidence>
<reference evidence="2 3" key="1">
    <citation type="journal article" date="2016" name="Nat. Commun.">
        <title>Thousands of microbial genomes shed light on interconnected biogeochemical processes in an aquifer system.</title>
        <authorList>
            <person name="Anantharaman K."/>
            <person name="Brown C.T."/>
            <person name="Hug L.A."/>
            <person name="Sharon I."/>
            <person name="Castelle C.J."/>
            <person name="Probst A.J."/>
            <person name="Thomas B.C."/>
            <person name="Singh A."/>
            <person name="Wilkins M.J."/>
            <person name="Karaoz U."/>
            <person name="Brodie E.L."/>
            <person name="Williams K.H."/>
            <person name="Hubbard S.S."/>
            <person name="Banfield J.F."/>
        </authorList>
    </citation>
    <scope>NUCLEOTIDE SEQUENCE [LARGE SCALE GENOMIC DNA]</scope>
</reference>
<evidence type="ECO:0000313" key="3">
    <source>
        <dbReference type="Proteomes" id="UP000176609"/>
    </source>
</evidence>
<dbReference type="AlphaFoldDB" id="A0A1F6ARV3"/>
<evidence type="ECO:0000313" key="2">
    <source>
        <dbReference type="EMBL" id="OGG27419.1"/>
    </source>
</evidence>
<feature type="transmembrane region" description="Helical" evidence="1">
    <location>
        <begin position="16"/>
        <end position="33"/>
    </location>
</feature>